<feature type="domain" description="Lipoyl-binding" evidence="7">
    <location>
        <begin position="101"/>
        <end position="187"/>
    </location>
</feature>
<dbReference type="EMBL" id="JAFIMR010000043">
    <property type="protein sequence ID" value="KAI1856622.1"/>
    <property type="molecule type" value="Genomic_DNA"/>
</dbReference>
<evidence type="ECO:0000313" key="9">
    <source>
        <dbReference type="Proteomes" id="UP000829685"/>
    </source>
</evidence>
<dbReference type="PROSITE" id="PS50968">
    <property type="entry name" value="BIOTINYL_LIPOYL"/>
    <property type="match status" value="1"/>
</dbReference>
<comment type="caution">
    <text evidence="8">The sequence shown here is derived from an EMBL/GenBank/DDBJ whole genome shotgun (WGS) entry which is preliminary data.</text>
</comment>
<dbReference type="GO" id="GO:0005739">
    <property type="term" value="C:mitochondrion"/>
    <property type="evidence" value="ECO:0007669"/>
    <property type="project" value="UniProtKB-SubCell"/>
</dbReference>
<dbReference type="PROSITE" id="PS00189">
    <property type="entry name" value="LIPOYL"/>
    <property type="match status" value="1"/>
</dbReference>
<proteinExistence type="inferred from homology"/>
<dbReference type="GO" id="GO:0019464">
    <property type="term" value="P:glycine decarboxylation via glycine cleavage system"/>
    <property type="evidence" value="ECO:0007669"/>
    <property type="project" value="UniProtKB-UniRule"/>
</dbReference>
<dbReference type="Gene3D" id="2.40.50.100">
    <property type="match status" value="1"/>
</dbReference>
<comment type="cofactor">
    <cofactor evidence="5">
        <name>(R)-lipoate</name>
        <dbReference type="ChEBI" id="CHEBI:83088"/>
    </cofactor>
    <text evidence="5">Binds 1 lipoyl cofactor covalently.</text>
</comment>
<dbReference type="AlphaFoldDB" id="A0A9P9WBX9"/>
<keyword evidence="5" id="KW-0496">Mitochondrion</keyword>
<evidence type="ECO:0000256" key="5">
    <source>
        <dbReference type="RuleBase" id="RU364055"/>
    </source>
</evidence>
<dbReference type="NCBIfam" id="TIGR00527">
    <property type="entry name" value="gcvH"/>
    <property type="match status" value="1"/>
</dbReference>
<evidence type="ECO:0000256" key="6">
    <source>
        <dbReference type="SAM" id="MobiDB-lite"/>
    </source>
</evidence>
<dbReference type="InterPro" id="IPR011053">
    <property type="entry name" value="Single_hybrid_motif"/>
</dbReference>
<keyword evidence="3 5" id="KW-0809">Transit peptide</keyword>
<evidence type="ECO:0000313" key="8">
    <source>
        <dbReference type="EMBL" id="KAI1856622.1"/>
    </source>
</evidence>
<dbReference type="InterPro" id="IPR003016">
    <property type="entry name" value="2-oxoA_DH_lipoyl-BS"/>
</dbReference>
<dbReference type="OrthoDB" id="10264154at2759"/>
<evidence type="ECO:0000256" key="4">
    <source>
        <dbReference type="PIRSR" id="PIRSR617453-50"/>
    </source>
</evidence>
<dbReference type="InterPro" id="IPR002930">
    <property type="entry name" value="GCV_H"/>
</dbReference>
<dbReference type="GO" id="GO:0005960">
    <property type="term" value="C:glycine cleavage complex"/>
    <property type="evidence" value="ECO:0007669"/>
    <property type="project" value="UniProtKB-UniRule"/>
</dbReference>
<evidence type="ECO:0000259" key="7">
    <source>
        <dbReference type="PROSITE" id="PS50968"/>
    </source>
</evidence>
<gene>
    <name evidence="8" type="ORF">JX265_011581</name>
</gene>
<keyword evidence="2 4" id="KW-0450">Lipoyl</keyword>
<dbReference type="Pfam" id="PF01597">
    <property type="entry name" value="GCV_H"/>
    <property type="match status" value="1"/>
</dbReference>
<reference evidence="8" key="1">
    <citation type="submission" date="2021-03" db="EMBL/GenBank/DDBJ databases">
        <title>Revisited historic fungal species revealed as producer of novel bioactive compounds through whole genome sequencing and comparative genomics.</title>
        <authorList>
            <person name="Vignolle G.A."/>
            <person name="Hochenegger N."/>
            <person name="Mach R.L."/>
            <person name="Mach-Aigner A.R."/>
            <person name="Javad Rahimi M."/>
            <person name="Salim K.A."/>
            <person name="Chan C.M."/>
            <person name="Lim L.B.L."/>
            <person name="Cai F."/>
            <person name="Druzhinina I.S."/>
            <person name="U'Ren J.M."/>
            <person name="Derntl C."/>
        </authorList>
    </citation>
    <scope>NUCLEOTIDE SEQUENCE</scope>
    <source>
        <strain evidence="8">TUCIM 5799</strain>
    </source>
</reference>
<dbReference type="NCBIfam" id="NF002270">
    <property type="entry name" value="PRK01202.1"/>
    <property type="match status" value="1"/>
</dbReference>
<evidence type="ECO:0000256" key="2">
    <source>
        <dbReference type="ARBA" id="ARBA00022823"/>
    </source>
</evidence>
<dbReference type="InterPro" id="IPR033753">
    <property type="entry name" value="GCV_H/Fam206"/>
</dbReference>
<keyword evidence="9" id="KW-1185">Reference proteome</keyword>
<dbReference type="SUPFAM" id="SSF51230">
    <property type="entry name" value="Single hybrid motif"/>
    <property type="match status" value="1"/>
</dbReference>
<dbReference type="PANTHER" id="PTHR11715">
    <property type="entry name" value="GLYCINE CLEAVAGE SYSTEM H PROTEIN"/>
    <property type="match status" value="1"/>
</dbReference>
<feature type="modified residue" description="N6-lipoyllysine" evidence="4">
    <location>
        <position position="142"/>
    </location>
</feature>
<dbReference type="GO" id="GO:0009249">
    <property type="term" value="P:protein lipoylation"/>
    <property type="evidence" value="ECO:0007669"/>
    <property type="project" value="TreeGrafter"/>
</dbReference>
<dbReference type="InterPro" id="IPR017453">
    <property type="entry name" value="GCV_H_sub"/>
</dbReference>
<comment type="subunit">
    <text evidence="5">The glycine cleavage system is composed of four proteins: P, T, L and H.</text>
</comment>
<evidence type="ECO:0000256" key="1">
    <source>
        <dbReference type="ARBA" id="ARBA00009249"/>
    </source>
</evidence>
<dbReference type="CDD" id="cd06848">
    <property type="entry name" value="GCS_H"/>
    <property type="match status" value="1"/>
</dbReference>
<name>A0A9P9WBX9_9PEZI</name>
<evidence type="ECO:0000256" key="3">
    <source>
        <dbReference type="ARBA" id="ARBA00022946"/>
    </source>
</evidence>
<feature type="region of interest" description="Disordered" evidence="6">
    <location>
        <begin position="1"/>
        <end position="22"/>
    </location>
</feature>
<organism evidence="8 9">
    <name type="scientific">Neoarthrinium moseri</name>
    <dbReference type="NCBI Taxonomy" id="1658444"/>
    <lineage>
        <taxon>Eukaryota</taxon>
        <taxon>Fungi</taxon>
        <taxon>Dikarya</taxon>
        <taxon>Ascomycota</taxon>
        <taxon>Pezizomycotina</taxon>
        <taxon>Sordariomycetes</taxon>
        <taxon>Xylariomycetidae</taxon>
        <taxon>Amphisphaeriales</taxon>
        <taxon>Apiosporaceae</taxon>
        <taxon>Neoarthrinium</taxon>
    </lineage>
</organism>
<protein>
    <recommendedName>
        <fullName evidence="5">Glycine cleavage system H protein</fullName>
    </recommendedName>
</protein>
<dbReference type="Proteomes" id="UP000829685">
    <property type="component" value="Unassembled WGS sequence"/>
</dbReference>
<accession>A0A9P9WBX9</accession>
<dbReference type="InterPro" id="IPR000089">
    <property type="entry name" value="Biotin_lipoyl"/>
</dbReference>
<comment type="similarity">
    <text evidence="1 5">Belongs to the GcvH family.</text>
</comment>
<sequence length="213" mass="22579">MPAGGPAVDPLQAGPDAGPAKQLASVPRQGLLGHASTYVAPVPWLRDNTIRRPLMLPMPMPMPIPVSMPMPMLTPPTHSAGEIRKYTKDHEWVDLNADKTSGVIGISSYAAEELGDVVYVELPEGDKFVKAGDAIGAVESVKSAADINAPITCRVTDVNLVLEEKPGQINAVPEDDSHGGGWICKVAVDEQGAKDFEGLMDADEYKAFTGADH</sequence>
<comment type="function">
    <text evidence="5">The H protein shuttles the methylamine group of glycine from the P protein to the T protein.</text>
</comment>
<dbReference type="PANTHER" id="PTHR11715:SF3">
    <property type="entry name" value="GLYCINE CLEAVAGE SYSTEM H PROTEIN-RELATED"/>
    <property type="match status" value="1"/>
</dbReference>
<comment type="subcellular location">
    <subcellularLocation>
        <location evidence="5">Mitochondrion</location>
    </subcellularLocation>
</comment>